<accession>A0ACD1AFF9</accession>
<evidence type="ECO:0000313" key="2">
    <source>
        <dbReference type="Proteomes" id="UP000594014"/>
    </source>
</evidence>
<dbReference type="Proteomes" id="UP000594014">
    <property type="component" value="Chromosome"/>
</dbReference>
<evidence type="ECO:0000313" key="1">
    <source>
        <dbReference type="EMBL" id="QOX65232.1"/>
    </source>
</evidence>
<proteinExistence type="predicted"/>
<name>A0ACD1AFF9_9FIRM</name>
<keyword evidence="1" id="KW-0413">Isomerase</keyword>
<dbReference type="EC" id="5.1.99.6" evidence="1"/>
<dbReference type="EMBL" id="CP042469">
    <property type="protein sequence ID" value="QOX65232.1"/>
    <property type="molecule type" value="Genomic_DNA"/>
</dbReference>
<gene>
    <name evidence="1" type="ORF">FRZ06_18685</name>
</gene>
<reference evidence="1" key="1">
    <citation type="submission" date="2019-08" db="EMBL/GenBank/DDBJ databases">
        <title>Genome sequence of Clostridiales bacterium MT110.</title>
        <authorList>
            <person name="Cao J."/>
        </authorList>
    </citation>
    <scope>NUCLEOTIDE SEQUENCE</scope>
    <source>
        <strain evidence="1">MT110</strain>
    </source>
</reference>
<keyword evidence="2" id="KW-1185">Reference proteome</keyword>
<organism evidence="1 2">
    <name type="scientific">Anoxybacterium hadale</name>
    <dbReference type="NCBI Taxonomy" id="3408580"/>
    <lineage>
        <taxon>Bacteria</taxon>
        <taxon>Bacillati</taxon>
        <taxon>Bacillota</taxon>
        <taxon>Clostridia</taxon>
        <taxon>Peptostreptococcales</taxon>
        <taxon>Anaerovoracaceae</taxon>
        <taxon>Anoxybacterium</taxon>
    </lineage>
</organism>
<protein>
    <submittedName>
        <fullName evidence="1">NAD(P)H-hydrate epimerase</fullName>
        <ecNumber evidence="1">5.1.99.6</ecNumber>
    </submittedName>
</protein>
<sequence>MICAGKDTKTIKSCYNRSEVGGCSNSIWFRSDKEISMETLRRGGEISMETLKDKQFSGEKAVTAAQMKEIERRADQAGLSYYQMMENAGTRASEFIAEHHPIAGQKVLILCGRGNNGGDGFVVARKLEKLGARVSIALLEGEPKTPDSIENYRLCKELNIPFLSGAGESDAILSQVKTAEIIVDGIFGTGFHGILGEKVRKVTEQINISIASVYALDMPSGVNGDSGEADIDSIRADYTLSFHRMKPAHTMMKAIEYCGDVVCLSIGIEEVLKEECH</sequence>